<comment type="caution">
    <text evidence="2">The sequence shown here is derived from an EMBL/GenBank/DDBJ whole genome shotgun (WGS) entry which is preliminary data.</text>
</comment>
<evidence type="ECO:0000313" key="3">
    <source>
        <dbReference type="Proteomes" id="UP000317046"/>
    </source>
</evidence>
<evidence type="ECO:0000313" key="2">
    <source>
        <dbReference type="EMBL" id="GEA90249.1"/>
    </source>
</evidence>
<keyword evidence="1" id="KW-0812">Transmembrane</keyword>
<dbReference type="EMBL" id="BJLR01000046">
    <property type="protein sequence ID" value="GEA90249.1"/>
    <property type="molecule type" value="Genomic_DNA"/>
</dbReference>
<organism evidence="2 3">
    <name type="scientific">Cellulomonas cellasea</name>
    <dbReference type="NCBI Taxonomy" id="43670"/>
    <lineage>
        <taxon>Bacteria</taxon>
        <taxon>Bacillati</taxon>
        <taxon>Actinomycetota</taxon>
        <taxon>Actinomycetes</taxon>
        <taxon>Micrococcales</taxon>
        <taxon>Cellulomonadaceae</taxon>
        <taxon>Cellulomonas</taxon>
    </lineage>
</organism>
<protein>
    <submittedName>
        <fullName evidence="2">Uncharacterized protein</fullName>
    </submittedName>
</protein>
<proteinExistence type="predicted"/>
<evidence type="ECO:0000256" key="1">
    <source>
        <dbReference type="SAM" id="Phobius"/>
    </source>
</evidence>
<feature type="transmembrane region" description="Helical" evidence="1">
    <location>
        <begin position="18"/>
        <end position="38"/>
    </location>
</feature>
<keyword evidence="1" id="KW-1133">Transmembrane helix</keyword>
<accession>A0A4Y3L0T7</accession>
<name>A0A4Y3L0T7_9CELL</name>
<dbReference type="AlphaFoldDB" id="A0A4Y3L0T7"/>
<keyword evidence="3" id="KW-1185">Reference proteome</keyword>
<gene>
    <name evidence="2" type="ORF">CCE01nite_41980</name>
</gene>
<dbReference type="RefSeq" id="WP_157464164.1">
    <property type="nucleotide sequence ID" value="NZ_BJLR01000046.1"/>
</dbReference>
<feature type="transmembrane region" description="Helical" evidence="1">
    <location>
        <begin position="50"/>
        <end position="71"/>
    </location>
</feature>
<dbReference type="Proteomes" id="UP000317046">
    <property type="component" value="Unassembled WGS sequence"/>
</dbReference>
<reference evidence="2" key="1">
    <citation type="submission" date="2019-06" db="EMBL/GenBank/DDBJ databases">
        <title>Whole genome shotgun sequence of Cellulomonas cellasea NBRC 3753.</title>
        <authorList>
            <person name="Hosoyama A."/>
            <person name="Uohara A."/>
            <person name="Ohji S."/>
            <person name="Ichikawa N."/>
        </authorList>
    </citation>
    <scope>NUCLEOTIDE SEQUENCE [LARGE SCALE GENOMIC DNA]</scope>
    <source>
        <strain evidence="2">NBRC 3753</strain>
    </source>
</reference>
<keyword evidence="1" id="KW-0472">Membrane</keyword>
<sequence>MSDANRGFPHARLWPSTALAALISSGLLLVVLVVALELLRRSGSFAERTLSPVVLLGAVVVSAIPVTLLLIDRVAAGAGTLRGPGGFEVSFAGAALAAERTTNQKSIAANLGSIPGQNVADSGGGILRTLEPLVGAEVGIVDLEEGSAWWQTRLLVLLSGATRVGYPRLIVFVATIGGRPRQLLGWGVPRNLLRAQLAHCPDALAAAFHRGRADALRWMISYPIDERLGVTPWLPSAQVPFLNEPVGPSRSHRELVPERLLLLQVASLENGGTPSIGDDLFVSEHVARRLFGSVWCTAAVDRHEEDQKWQDAVLSGTDPYLAVTDEGRYSAMIDRQAAVNAVIVSLVSPDGEHAGR</sequence>